<dbReference type="InterPro" id="IPR045170">
    <property type="entry name" value="MTOX"/>
</dbReference>
<evidence type="ECO:0000256" key="5">
    <source>
        <dbReference type="ARBA" id="ARBA00023002"/>
    </source>
</evidence>
<evidence type="ECO:0000313" key="9">
    <source>
        <dbReference type="Proteomes" id="UP000297245"/>
    </source>
</evidence>
<keyword evidence="6" id="KW-1133">Transmembrane helix</keyword>
<dbReference type="GO" id="GO:0050031">
    <property type="term" value="F:L-pipecolate oxidase activity"/>
    <property type="evidence" value="ECO:0007669"/>
    <property type="project" value="TreeGrafter"/>
</dbReference>
<evidence type="ECO:0000256" key="4">
    <source>
        <dbReference type="ARBA" id="ARBA00022827"/>
    </source>
</evidence>
<dbReference type="SUPFAM" id="SSF51905">
    <property type="entry name" value="FAD/NAD(P)-binding domain"/>
    <property type="match status" value="1"/>
</dbReference>
<dbReference type="GO" id="GO:0008115">
    <property type="term" value="F:sarcosine oxidase activity"/>
    <property type="evidence" value="ECO:0007669"/>
    <property type="project" value="TreeGrafter"/>
</dbReference>
<keyword evidence="5" id="KW-0560">Oxidoreductase</keyword>
<organism evidence="8 9">
    <name type="scientific">Dendrothele bispora (strain CBS 962.96)</name>
    <dbReference type="NCBI Taxonomy" id="1314807"/>
    <lineage>
        <taxon>Eukaryota</taxon>
        <taxon>Fungi</taxon>
        <taxon>Dikarya</taxon>
        <taxon>Basidiomycota</taxon>
        <taxon>Agaricomycotina</taxon>
        <taxon>Agaricomycetes</taxon>
        <taxon>Agaricomycetidae</taxon>
        <taxon>Agaricales</taxon>
        <taxon>Agaricales incertae sedis</taxon>
        <taxon>Dendrothele</taxon>
    </lineage>
</organism>
<gene>
    <name evidence="8" type="ORF">K435DRAFT_860534</name>
</gene>
<dbReference type="Proteomes" id="UP000297245">
    <property type="component" value="Unassembled WGS sequence"/>
</dbReference>
<dbReference type="Gene3D" id="3.50.50.60">
    <property type="entry name" value="FAD/NAD(P)-binding domain"/>
    <property type="match status" value="1"/>
</dbReference>
<dbReference type="AlphaFoldDB" id="A0A4S8LXQ2"/>
<dbReference type="OrthoDB" id="2219495at2759"/>
<dbReference type="Gene3D" id="3.30.9.10">
    <property type="entry name" value="D-Amino Acid Oxidase, subunit A, domain 2"/>
    <property type="match status" value="1"/>
</dbReference>
<evidence type="ECO:0000256" key="6">
    <source>
        <dbReference type="SAM" id="Phobius"/>
    </source>
</evidence>
<keyword evidence="3" id="KW-0285">Flavoprotein</keyword>
<dbReference type="GO" id="GO:0004657">
    <property type="term" value="F:proline dehydrogenase activity"/>
    <property type="evidence" value="ECO:0007669"/>
    <property type="project" value="TreeGrafter"/>
</dbReference>
<dbReference type="EMBL" id="ML179223">
    <property type="protein sequence ID" value="THU94486.1"/>
    <property type="molecule type" value="Genomic_DNA"/>
</dbReference>
<reference evidence="8 9" key="1">
    <citation type="journal article" date="2019" name="Nat. Ecol. Evol.">
        <title>Megaphylogeny resolves global patterns of mushroom evolution.</title>
        <authorList>
            <person name="Varga T."/>
            <person name="Krizsan K."/>
            <person name="Foldi C."/>
            <person name="Dima B."/>
            <person name="Sanchez-Garcia M."/>
            <person name="Sanchez-Ramirez S."/>
            <person name="Szollosi G.J."/>
            <person name="Szarkandi J.G."/>
            <person name="Papp V."/>
            <person name="Albert L."/>
            <person name="Andreopoulos W."/>
            <person name="Angelini C."/>
            <person name="Antonin V."/>
            <person name="Barry K.W."/>
            <person name="Bougher N.L."/>
            <person name="Buchanan P."/>
            <person name="Buyck B."/>
            <person name="Bense V."/>
            <person name="Catcheside P."/>
            <person name="Chovatia M."/>
            <person name="Cooper J."/>
            <person name="Damon W."/>
            <person name="Desjardin D."/>
            <person name="Finy P."/>
            <person name="Geml J."/>
            <person name="Haridas S."/>
            <person name="Hughes K."/>
            <person name="Justo A."/>
            <person name="Karasinski D."/>
            <person name="Kautmanova I."/>
            <person name="Kiss B."/>
            <person name="Kocsube S."/>
            <person name="Kotiranta H."/>
            <person name="LaButti K.M."/>
            <person name="Lechner B.E."/>
            <person name="Liimatainen K."/>
            <person name="Lipzen A."/>
            <person name="Lukacs Z."/>
            <person name="Mihaltcheva S."/>
            <person name="Morgado L.N."/>
            <person name="Niskanen T."/>
            <person name="Noordeloos M.E."/>
            <person name="Ohm R.A."/>
            <person name="Ortiz-Santana B."/>
            <person name="Ovrebo C."/>
            <person name="Racz N."/>
            <person name="Riley R."/>
            <person name="Savchenko A."/>
            <person name="Shiryaev A."/>
            <person name="Soop K."/>
            <person name="Spirin V."/>
            <person name="Szebenyi C."/>
            <person name="Tomsovsky M."/>
            <person name="Tulloss R.E."/>
            <person name="Uehling J."/>
            <person name="Grigoriev I.V."/>
            <person name="Vagvolgyi C."/>
            <person name="Papp T."/>
            <person name="Martin F.M."/>
            <person name="Miettinen O."/>
            <person name="Hibbett D.S."/>
            <person name="Nagy L.G."/>
        </authorList>
    </citation>
    <scope>NUCLEOTIDE SEQUENCE [LARGE SCALE GENOMIC DNA]</scope>
    <source>
        <strain evidence="8 9">CBS 962.96</strain>
    </source>
</reference>
<keyword evidence="4" id="KW-0274">FAD</keyword>
<keyword evidence="6" id="KW-0812">Transmembrane</keyword>
<evidence type="ECO:0000256" key="2">
    <source>
        <dbReference type="ARBA" id="ARBA00010989"/>
    </source>
</evidence>
<keyword evidence="6" id="KW-0472">Membrane</keyword>
<dbReference type="PANTHER" id="PTHR10961:SF46">
    <property type="entry name" value="PEROXISOMAL SARCOSINE OXIDASE"/>
    <property type="match status" value="1"/>
</dbReference>
<dbReference type="InterPro" id="IPR036188">
    <property type="entry name" value="FAD/NAD-bd_sf"/>
</dbReference>
<comment type="similarity">
    <text evidence="2">Belongs to the MSOX/MTOX family.</text>
</comment>
<name>A0A4S8LXQ2_DENBC</name>
<evidence type="ECO:0000256" key="3">
    <source>
        <dbReference type="ARBA" id="ARBA00022630"/>
    </source>
</evidence>
<proteinExistence type="inferred from homology"/>
<sequence>MEHSPDPTILIIGAGCFGISTAYWLLKDGFRVVKVIDRAKQLPAIDGASNDYNRIIRTSYPDFYYAALAQEAIDLWKLDGLKESYHEGGVISLCDSSKKSTEKAFQNDSKLGLNIRKLKNQQDIQNSFPPGVETSFEGLKGYINHQNGWADAHQAMVFMIEQVQKMGGEVIPDKSVKALIRTPTNDGVITKGVWCMDGAKILADMVIIATGAFTSSNFPELKLNEKCRATSQIVATVQLNKEETEAYRDCPVVINFDTGYYCFPPTNDDIMKMAFHRSGFGHTEGQVSMSSTFASRDGETPNEQDMLSQLRVHFKNTYPKLAETPFSGTRLCWYTDTPDEDWIIGRYPQDSSLFLATGGSGHAYKFLPIIGRLVSDAVQDKLDFHQTKRFAVKRILTQTGKQ</sequence>
<dbReference type="GO" id="GO:0050660">
    <property type="term" value="F:flavin adenine dinucleotide binding"/>
    <property type="evidence" value="ECO:0007669"/>
    <property type="project" value="InterPro"/>
</dbReference>
<evidence type="ECO:0000259" key="7">
    <source>
        <dbReference type="Pfam" id="PF01266"/>
    </source>
</evidence>
<comment type="cofactor">
    <cofactor evidence="1">
        <name>FAD</name>
        <dbReference type="ChEBI" id="CHEBI:57692"/>
    </cofactor>
</comment>
<protein>
    <submittedName>
        <fullName evidence="8">FAD dependent oxidoreductase</fullName>
    </submittedName>
</protein>
<dbReference type="PANTHER" id="PTHR10961">
    <property type="entry name" value="PEROXISOMAL SARCOSINE OXIDASE"/>
    <property type="match status" value="1"/>
</dbReference>
<dbReference type="InterPro" id="IPR006076">
    <property type="entry name" value="FAD-dep_OxRdtase"/>
</dbReference>
<keyword evidence="9" id="KW-1185">Reference proteome</keyword>
<evidence type="ECO:0000313" key="8">
    <source>
        <dbReference type="EMBL" id="THU94486.1"/>
    </source>
</evidence>
<evidence type="ECO:0000256" key="1">
    <source>
        <dbReference type="ARBA" id="ARBA00001974"/>
    </source>
</evidence>
<accession>A0A4S8LXQ2</accession>
<feature type="transmembrane region" description="Helical" evidence="6">
    <location>
        <begin position="7"/>
        <end position="26"/>
    </location>
</feature>
<dbReference type="SUPFAM" id="SSF54373">
    <property type="entry name" value="FAD-linked reductases, C-terminal domain"/>
    <property type="match status" value="1"/>
</dbReference>
<dbReference type="Pfam" id="PF01266">
    <property type="entry name" value="DAO"/>
    <property type="match status" value="1"/>
</dbReference>
<feature type="domain" description="FAD dependent oxidoreductase" evidence="7">
    <location>
        <begin position="9"/>
        <end position="376"/>
    </location>
</feature>